<accession>A0A4Z0WBZ0</accession>
<keyword evidence="7 15" id="KW-0812">Transmembrane</keyword>
<organism evidence="18 19">
    <name type="scientific">Natronospirillum operosum</name>
    <dbReference type="NCBI Taxonomy" id="2759953"/>
    <lineage>
        <taxon>Bacteria</taxon>
        <taxon>Pseudomonadati</taxon>
        <taxon>Pseudomonadota</taxon>
        <taxon>Gammaproteobacteria</taxon>
        <taxon>Oceanospirillales</taxon>
        <taxon>Natronospirillaceae</taxon>
        <taxon>Natronospirillum</taxon>
    </lineage>
</organism>
<dbReference type="GO" id="GO:0005886">
    <property type="term" value="C:plasma membrane"/>
    <property type="evidence" value="ECO:0007669"/>
    <property type="project" value="UniProtKB-SubCell"/>
</dbReference>
<evidence type="ECO:0000256" key="14">
    <source>
        <dbReference type="SAM" id="Coils"/>
    </source>
</evidence>
<dbReference type="InterPro" id="IPR004358">
    <property type="entry name" value="Sig_transdc_His_kin-like_C"/>
</dbReference>
<keyword evidence="13 15" id="KW-0472">Membrane</keyword>
<evidence type="ECO:0000313" key="19">
    <source>
        <dbReference type="Proteomes" id="UP000297475"/>
    </source>
</evidence>
<feature type="domain" description="PAS" evidence="17">
    <location>
        <begin position="238"/>
        <end position="271"/>
    </location>
</feature>
<evidence type="ECO:0000256" key="9">
    <source>
        <dbReference type="ARBA" id="ARBA00022777"/>
    </source>
</evidence>
<evidence type="ECO:0000256" key="7">
    <source>
        <dbReference type="ARBA" id="ARBA00022692"/>
    </source>
</evidence>
<dbReference type="GO" id="GO:0006355">
    <property type="term" value="P:regulation of DNA-templated transcription"/>
    <property type="evidence" value="ECO:0007669"/>
    <property type="project" value="InterPro"/>
</dbReference>
<proteinExistence type="predicted"/>
<feature type="domain" description="Histidine kinase" evidence="16">
    <location>
        <begin position="355"/>
        <end position="549"/>
    </location>
</feature>
<evidence type="ECO:0000256" key="5">
    <source>
        <dbReference type="ARBA" id="ARBA00022553"/>
    </source>
</evidence>
<keyword evidence="4" id="KW-1003">Cell membrane</keyword>
<sequence length="561" mass="61501">MTTGQLSNWLSFARTRHWLGRRPRLRLPTQVILLVASLVAIVLLAQAIYLNNRMAEAISEQIGLRGLGVAQTVANMPAVLEAFDHPDPPSILQPLTQDIQQEVGSKYVVIGNHEGIRYSHPRPERIGLPMVGGDNDQALVHGEAYVSQATGSLGEAIRGKTAIFDHDGNIIGVVSVGFMMETIEYDVARYLRSNWIPVLLAVIIGVIGSLWIARHIKREIFGLEPHQIAQLFTEKEAILQSIHEGVIAVNQEGHVTMLNQTARRVLGLTSEAKVLNRPVTEIIPNSRLATVLSAGRGDFDQEAVIRGRPYVVNRVPIINDGQVDGAVATFRDQQELMELSRELNEVSANVDSLRIQAHEFSNRLYTISGLLQLGQHQEALDLIQQESRLAQDQVAYVMAHVSDSVVGGMLLSKMALANQQQIDLDIEAECSLQLGLNPEGREALLKVVGNLLDNAFDAVGSEPGERRVRLFFTDMGEQVLFEVEDSGGGVDPELMDAIMQKGFTTKRGQHQGLGLALVREICTRRGGELYLEEGDLGGACFVATLSKQQISQDSTTDGDRA</sequence>
<dbReference type="PROSITE" id="PS50112">
    <property type="entry name" value="PAS"/>
    <property type="match status" value="1"/>
</dbReference>
<comment type="catalytic activity">
    <reaction evidence="1">
        <text>ATP + protein L-histidine = ADP + protein N-phospho-L-histidine.</text>
        <dbReference type="EC" id="2.7.13.3"/>
    </reaction>
</comment>
<dbReference type="InterPro" id="IPR016120">
    <property type="entry name" value="Sig_transdc_His_kin_SpoOB"/>
</dbReference>
<dbReference type="OrthoDB" id="9792686at2"/>
<dbReference type="Gene3D" id="3.30.565.10">
    <property type="entry name" value="Histidine kinase-like ATPase, C-terminal domain"/>
    <property type="match status" value="1"/>
</dbReference>
<name>A0A4Z0WBZ0_9GAMM</name>
<dbReference type="CDD" id="cd00130">
    <property type="entry name" value="PAS"/>
    <property type="match status" value="1"/>
</dbReference>
<comment type="subcellular location">
    <subcellularLocation>
        <location evidence="2">Cell membrane</location>
        <topology evidence="2">Multi-pass membrane protein</topology>
    </subcellularLocation>
</comment>
<evidence type="ECO:0000256" key="12">
    <source>
        <dbReference type="ARBA" id="ARBA00023012"/>
    </source>
</evidence>
<dbReference type="GO" id="GO:0000155">
    <property type="term" value="F:phosphorelay sensor kinase activity"/>
    <property type="evidence" value="ECO:0007669"/>
    <property type="project" value="InterPro"/>
</dbReference>
<feature type="coiled-coil region" evidence="14">
    <location>
        <begin position="336"/>
        <end position="363"/>
    </location>
</feature>
<dbReference type="Gene3D" id="3.30.450.20">
    <property type="entry name" value="PAS domain"/>
    <property type="match status" value="2"/>
</dbReference>
<evidence type="ECO:0000256" key="4">
    <source>
        <dbReference type="ARBA" id="ARBA00022475"/>
    </source>
</evidence>
<dbReference type="SMART" id="SM00091">
    <property type="entry name" value="PAS"/>
    <property type="match status" value="1"/>
</dbReference>
<evidence type="ECO:0000259" key="17">
    <source>
        <dbReference type="PROSITE" id="PS50112"/>
    </source>
</evidence>
<dbReference type="Pfam" id="PF17203">
    <property type="entry name" value="sCache_3_2"/>
    <property type="match status" value="1"/>
</dbReference>
<keyword evidence="9 18" id="KW-0418">Kinase</keyword>
<evidence type="ECO:0000256" key="1">
    <source>
        <dbReference type="ARBA" id="ARBA00000085"/>
    </source>
</evidence>
<dbReference type="InterPro" id="IPR013767">
    <property type="entry name" value="PAS_fold"/>
</dbReference>
<evidence type="ECO:0000256" key="6">
    <source>
        <dbReference type="ARBA" id="ARBA00022679"/>
    </source>
</evidence>
<evidence type="ECO:0000256" key="8">
    <source>
        <dbReference type="ARBA" id="ARBA00022741"/>
    </source>
</evidence>
<dbReference type="Proteomes" id="UP000297475">
    <property type="component" value="Unassembled WGS sequence"/>
</dbReference>
<dbReference type="GO" id="GO:0005524">
    <property type="term" value="F:ATP binding"/>
    <property type="evidence" value="ECO:0007669"/>
    <property type="project" value="UniProtKB-KW"/>
</dbReference>
<keyword evidence="11 15" id="KW-1133">Transmembrane helix</keyword>
<keyword evidence="14" id="KW-0175">Coiled coil</keyword>
<keyword evidence="12" id="KW-0902">Two-component regulatory system</keyword>
<feature type="transmembrane region" description="Helical" evidence="15">
    <location>
        <begin position="195"/>
        <end position="213"/>
    </location>
</feature>
<keyword evidence="6" id="KW-0808">Transferase</keyword>
<dbReference type="PANTHER" id="PTHR45436">
    <property type="entry name" value="SENSOR HISTIDINE KINASE YKOH"/>
    <property type="match status" value="1"/>
</dbReference>
<dbReference type="PRINTS" id="PR00344">
    <property type="entry name" value="BCTRLSENSOR"/>
</dbReference>
<evidence type="ECO:0000256" key="15">
    <source>
        <dbReference type="SAM" id="Phobius"/>
    </source>
</evidence>
<dbReference type="SMART" id="SM00387">
    <property type="entry name" value="HATPase_c"/>
    <property type="match status" value="1"/>
</dbReference>
<dbReference type="SUPFAM" id="SSF55890">
    <property type="entry name" value="Sporulation response regulatory protein Spo0B"/>
    <property type="match status" value="1"/>
</dbReference>
<gene>
    <name evidence="18" type="ORF">E4656_13035</name>
</gene>
<dbReference type="PROSITE" id="PS50109">
    <property type="entry name" value="HIS_KIN"/>
    <property type="match status" value="1"/>
</dbReference>
<dbReference type="InterPro" id="IPR039506">
    <property type="entry name" value="SPOB_a"/>
</dbReference>
<evidence type="ECO:0000313" key="18">
    <source>
        <dbReference type="EMBL" id="TGG92395.1"/>
    </source>
</evidence>
<reference evidence="18 19" key="1">
    <citation type="submission" date="2019-04" db="EMBL/GenBank/DDBJ databases">
        <title>Natronospirillum operosus gen. nov., sp. nov., a haloalkaliphilic satellite isolated from decaying biomass of laboratory culture of cyanobacterium Geitlerinema sp. and proposal of Natronospirillaceae fam. nov. and Saccharospirillaceae fam. nov.</title>
        <authorList>
            <person name="Kevbrin V."/>
            <person name="Boltyanskaya Y."/>
            <person name="Koziaeva V."/>
            <person name="Grouzdev D.S."/>
            <person name="Park M."/>
            <person name="Cho J."/>
        </authorList>
    </citation>
    <scope>NUCLEOTIDE SEQUENCE [LARGE SCALE GENOMIC DNA]</scope>
    <source>
        <strain evidence="18 19">G-116</strain>
    </source>
</reference>
<evidence type="ECO:0000259" key="16">
    <source>
        <dbReference type="PROSITE" id="PS50109"/>
    </source>
</evidence>
<dbReference type="InterPro" id="IPR033463">
    <property type="entry name" value="sCache_3"/>
</dbReference>
<evidence type="ECO:0000256" key="3">
    <source>
        <dbReference type="ARBA" id="ARBA00012438"/>
    </source>
</evidence>
<evidence type="ECO:0000256" key="11">
    <source>
        <dbReference type="ARBA" id="ARBA00022989"/>
    </source>
</evidence>
<dbReference type="EMBL" id="SRMF01000005">
    <property type="protein sequence ID" value="TGG92395.1"/>
    <property type="molecule type" value="Genomic_DNA"/>
</dbReference>
<keyword evidence="19" id="KW-1185">Reference proteome</keyword>
<dbReference type="Pfam" id="PF00989">
    <property type="entry name" value="PAS"/>
    <property type="match status" value="1"/>
</dbReference>
<dbReference type="InterPro" id="IPR029151">
    <property type="entry name" value="Sensor-like_sf"/>
</dbReference>
<dbReference type="InterPro" id="IPR035965">
    <property type="entry name" value="PAS-like_dom_sf"/>
</dbReference>
<dbReference type="Pfam" id="PF02518">
    <property type="entry name" value="HATPase_c"/>
    <property type="match status" value="1"/>
</dbReference>
<dbReference type="InterPro" id="IPR005467">
    <property type="entry name" value="His_kinase_dom"/>
</dbReference>
<dbReference type="InterPro" id="IPR000014">
    <property type="entry name" value="PAS"/>
</dbReference>
<dbReference type="EC" id="2.7.13.3" evidence="3"/>
<protein>
    <recommendedName>
        <fullName evidence="3">histidine kinase</fullName>
        <ecNumber evidence="3">2.7.13.3</ecNumber>
    </recommendedName>
</protein>
<dbReference type="AlphaFoldDB" id="A0A4Z0WBZ0"/>
<dbReference type="SUPFAM" id="SSF55785">
    <property type="entry name" value="PYP-like sensor domain (PAS domain)"/>
    <property type="match status" value="1"/>
</dbReference>
<keyword evidence="5" id="KW-0597">Phosphoprotein</keyword>
<evidence type="ECO:0000256" key="2">
    <source>
        <dbReference type="ARBA" id="ARBA00004651"/>
    </source>
</evidence>
<keyword evidence="8" id="KW-0547">Nucleotide-binding</keyword>
<keyword evidence="10" id="KW-0067">ATP-binding</keyword>
<feature type="transmembrane region" description="Helical" evidence="15">
    <location>
        <begin position="31"/>
        <end position="50"/>
    </location>
</feature>
<dbReference type="FunFam" id="3.30.450.20:FF:000018">
    <property type="entry name" value="Sensor histidine kinase DcuS"/>
    <property type="match status" value="1"/>
</dbReference>
<dbReference type="Gene3D" id="1.10.287.130">
    <property type="match status" value="1"/>
</dbReference>
<dbReference type="Pfam" id="PF14689">
    <property type="entry name" value="SPOB_a"/>
    <property type="match status" value="1"/>
</dbReference>
<dbReference type="RefSeq" id="WP_135483729.1">
    <property type="nucleotide sequence ID" value="NZ_SRMF01000005.1"/>
</dbReference>
<comment type="caution">
    <text evidence="18">The sequence shown here is derived from an EMBL/GenBank/DDBJ whole genome shotgun (WGS) entry which is preliminary data.</text>
</comment>
<evidence type="ECO:0000256" key="13">
    <source>
        <dbReference type="ARBA" id="ARBA00023136"/>
    </source>
</evidence>
<dbReference type="PANTHER" id="PTHR45436:SF5">
    <property type="entry name" value="SENSOR HISTIDINE KINASE TRCS"/>
    <property type="match status" value="1"/>
</dbReference>
<evidence type="ECO:0000256" key="10">
    <source>
        <dbReference type="ARBA" id="ARBA00022840"/>
    </source>
</evidence>
<dbReference type="InterPro" id="IPR050428">
    <property type="entry name" value="TCS_sensor_his_kinase"/>
</dbReference>
<dbReference type="SUPFAM" id="SSF103190">
    <property type="entry name" value="Sensory domain-like"/>
    <property type="match status" value="1"/>
</dbReference>
<dbReference type="InterPro" id="IPR003594">
    <property type="entry name" value="HATPase_dom"/>
</dbReference>
<dbReference type="InterPro" id="IPR036890">
    <property type="entry name" value="HATPase_C_sf"/>
</dbReference>
<dbReference type="SUPFAM" id="SSF55874">
    <property type="entry name" value="ATPase domain of HSP90 chaperone/DNA topoisomerase II/histidine kinase"/>
    <property type="match status" value="1"/>
</dbReference>